<dbReference type="InterPro" id="IPR001128">
    <property type="entry name" value="Cyt_P450"/>
</dbReference>
<comment type="cofactor">
    <cofactor evidence="4">
        <name>heme</name>
        <dbReference type="ChEBI" id="CHEBI:30413"/>
    </cofactor>
</comment>
<dbReference type="PRINTS" id="PR00463">
    <property type="entry name" value="EP450I"/>
</dbReference>
<dbReference type="PANTHER" id="PTHR47950">
    <property type="entry name" value="CYTOCHROME P450, FAMILY 76, SUBFAMILY C, POLYPEPTIDE 5-RELATED"/>
    <property type="match status" value="1"/>
</dbReference>
<evidence type="ECO:0000313" key="6">
    <source>
        <dbReference type="EnsemblPlants" id="OPUNC10G06130.1"/>
    </source>
</evidence>
<dbReference type="InterPro" id="IPR002401">
    <property type="entry name" value="Cyt_P450_E_grp-I"/>
</dbReference>
<dbReference type="EnsemblPlants" id="OPUNC10G06130.1">
    <property type="protein sequence ID" value="OPUNC10G06130.1"/>
    <property type="gene ID" value="OPUNC10G06130"/>
</dbReference>
<keyword evidence="7" id="KW-1185">Reference proteome</keyword>
<dbReference type="AlphaFoldDB" id="A0A0E0M6T3"/>
<evidence type="ECO:0000256" key="2">
    <source>
        <dbReference type="ARBA" id="ARBA00022692"/>
    </source>
</evidence>
<dbReference type="Gramene" id="OPUNC10G06130.1">
    <property type="protein sequence ID" value="OPUNC10G06130.1"/>
    <property type="gene ID" value="OPUNC10G06130"/>
</dbReference>
<dbReference type="Gene3D" id="1.10.630.10">
    <property type="entry name" value="Cytochrome P450"/>
    <property type="match status" value="1"/>
</dbReference>
<keyword evidence="3" id="KW-1133">Transmembrane helix</keyword>
<dbReference type="GO" id="GO:0005506">
    <property type="term" value="F:iron ion binding"/>
    <property type="evidence" value="ECO:0007669"/>
    <property type="project" value="InterPro"/>
</dbReference>
<sequence>MAFFLVCMSSLLLMFFISYVLQLFGDSLRRLPPGPTPLPLIGNLLDIASDLPHRSLARLAGRHGPLMTVRLGTVVAIVASSPSTAREILQTHNGSLTGRVPPDAWHGVGHAANSVFVLPPRRKWRALRRIGAEHLLSARQLDGRLQPLLRVTVLGLLHRVSEMSAASGRGAPVQVGHAAFAAMMDMQWRAMFSAGLEDAQVLQDAAREAVALSLKPNLSDFFPVLAAVDLQGLRRRFARRVGTVYHLVDEQIERRMQRRREAAGDGAARSEDDLLDVLLDMSEHGKDDGKVAIDRDLIRTFLTVSKAPNYVTFSRAHFSPALPSQINTSLFCTLCPHSYAPGKNFRDIFLATVDTIASTLEWAMAELLQDRKTMRKLQEELKKVLGSKTHAEYADMDHLPYLRAVIKETLRLHPVVPLVPNVAEETVEIQGHVVPKGSTILVNLWAVHRDAEAWPEPNRFLPERFMLRQHGQEAADHALGTATTEFELIPFSAGRRVCLGLPLATRMLHAMLGSLLHRFKWTLPLEVEENGVDMSENLGLTMTMATPLQAIAKSI</sequence>
<dbReference type="GO" id="GO:0020037">
    <property type="term" value="F:heme binding"/>
    <property type="evidence" value="ECO:0007669"/>
    <property type="project" value="InterPro"/>
</dbReference>
<keyword evidence="2" id="KW-0812">Transmembrane</keyword>
<name>A0A0E0M6T3_ORYPU</name>
<evidence type="ECO:0000256" key="4">
    <source>
        <dbReference type="PIRSR" id="PIRSR602401-1"/>
    </source>
</evidence>
<organism evidence="6">
    <name type="scientific">Oryza punctata</name>
    <name type="common">Red rice</name>
    <dbReference type="NCBI Taxonomy" id="4537"/>
    <lineage>
        <taxon>Eukaryota</taxon>
        <taxon>Viridiplantae</taxon>
        <taxon>Streptophyta</taxon>
        <taxon>Embryophyta</taxon>
        <taxon>Tracheophyta</taxon>
        <taxon>Spermatophyta</taxon>
        <taxon>Magnoliopsida</taxon>
        <taxon>Liliopsida</taxon>
        <taxon>Poales</taxon>
        <taxon>Poaceae</taxon>
        <taxon>BOP clade</taxon>
        <taxon>Oryzoideae</taxon>
        <taxon>Oryzeae</taxon>
        <taxon>Oryzinae</taxon>
        <taxon>Oryza</taxon>
    </lineage>
</organism>
<dbReference type="STRING" id="4537.A0A0E0M6T3"/>
<dbReference type="SUPFAM" id="SSF48264">
    <property type="entry name" value="Cytochrome P450"/>
    <property type="match status" value="1"/>
</dbReference>
<dbReference type="eggNOG" id="KOG0156">
    <property type="taxonomic scope" value="Eukaryota"/>
</dbReference>
<dbReference type="Proteomes" id="UP000026962">
    <property type="component" value="Chromosome 10"/>
</dbReference>
<protein>
    <recommendedName>
        <fullName evidence="8">Cytochrome P450</fullName>
    </recommendedName>
</protein>
<dbReference type="PANTHER" id="PTHR47950:SF7">
    <property type="entry name" value="OS12G0196700 PROTEIN"/>
    <property type="match status" value="1"/>
</dbReference>
<keyword evidence="3" id="KW-0472">Membrane</keyword>
<dbReference type="HOGENOM" id="CLU_001570_4_2_1"/>
<evidence type="ECO:0000256" key="1">
    <source>
        <dbReference type="ARBA" id="ARBA00010617"/>
    </source>
</evidence>
<keyword evidence="4 5" id="KW-0408">Iron</keyword>
<comment type="similarity">
    <text evidence="1 5">Belongs to the cytochrome P450 family.</text>
</comment>
<proteinExistence type="inferred from homology"/>
<evidence type="ECO:0008006" key="8">
    <source>
        <dbReference type="Google" id="ProtNLM"/>
    </source>
</evidence>
<keyword evidence="5" id="KW-0503">Monooxygenase</keyword>
<dbReference type="PRINTS" id="PR00385">
    <property type="entry name" value="P450"/>
</dbReference>
<evidence type="ECO:0000313" key="7">
    <source>
        <dbReference type="Proteomes" id="UP000026962"/>
    </source>
</evidence>
<reference evidence="6" key="1">
    <citation type="submission" date="2015-04" db="UniProtKB">
        <authorList>
            <consortium name="EnsemblPlants"/>
        </authorList>
    </citation>
    <scope>IDENTIFICATION</scope>
</reference>
<reference evidence="6" key="2">
    <citation type="submission" date="2018-05" db="EMBL/GenBank/DDBJ databases">
        <title>OpunRS2 (Oryza punctata Reference Sequence Version 2).</title>
        <authorList>
            <person name="Zhang J."/>
            <person name="Kudrna D."/>
            <person name="Lee S."/>
            <person name="Talag J."/>
            <person name="Welchert J."/>
            <person name="Wing R.A."/>
        </authorList>
    </citation>
    <scope>NUCLEOTIDE SEQUENCE [LARGE SCALE GENOMIC DNA]</scope>
</reference>
<keyword evidence="4 5" id="KW-0479">Metal-binding</keyword>
<dbReference type="InterPro" id="IPR036396">
    <property type="entry name" value="Cyt_P450_sf"/>
</dbReference>
<dbReference type="GO" id="GO:0004497">
    <property type="term" value="F:monooxygenase activity"/>
    <property type="evidence" value="ECO:0007669"/>
    <property type="project" value="UniProtKB-KW"/>
</dbReference>
<dbReference type="GO" id="GO:0016705">
    <property type="term" value="F:oxidoreductase activity, acting on paired donors, with incorporation or reduction of molecular oxygen"/>
    <property type="evidence" value="ECO:0007669"/>
    <property type="project" value="InterPro"/>
</dbReference>
<dbReference type="Pfam" id="PF00067">
    <property type="entry name" value="p450"/>
    <property type="match status" value="2"/>
</dbReference>
<dbReference type="InterPro" id="IPR017972">
    <property type="entry name" value="Cyt_P450_CS"/>
</dbReference>
<keyword evidence="4 5" id="KW-0349">Heme</keyword>
<dbReference type="OMA" id="MQWRAMF"/>
<dbReference type="PROSITE" id="PS00086">
    <property type="entry name" value="CYTOCHROME_P450"/>
    <property type="match status" value="1"/>
</dbReference>
<accession>A0A0E0M6T3</accession>
<evidence type="ECO:0000256" key="5">
    <source>
        <dbReference type="RuleBase" id="RU000461"/>
    </source>
</evidence>
<feature type="binding site" description="axial binding residue" evidence="4">
    <location>
        <position position="498"/>
    </location>
    <ligand>
        <name>heme</name>
        <dbReference type="ChEBI" id="CHEBI:30413"/>
    </ligand>
    <ligandPart>
        <name>Fe</name>
        <dbReference type="ChEBI" id="CHEBI:18248"/>
    </ligandPart>
</feature>
<evidence type="ECO:0000256" key="3">
    <source>
        <dbReference type="ARBA" id="ARBA00022989"/>
    </source>
</evidence>
<keyword evidence="5" id="KW-0560">Oxidoreductase</keyword>